<evidence type="ECO:0000256" key="4">
    <source>
        <dbReference type="ARBA" id="ARBA00022692"/>
    </source>
</evidence>
<keyword evidence="3" id="KW-0285">Flavoprotein</keyword>
<evidence type="ECO:0000259" key="14">
    <source>
        <dbReference type="Pfam" id="PF08030"/>
    </source>
</evidence>
<dbReference type="InterPro" id="IPR050369">
    <property type="entry name" value="RBOH/FRE"/>
</dbReference>
<feature type="domain" description="Ferric reductase NAD binding" evidence="14">
    <location>
        <begin position="335"/>
        <end position="478"/>
    </location>
</feature>
<keyword evidence="10 11" id="KW-0472">Membrane</keyword>
<feature type="transmembrane region" description="Helical" evidence="11">
    <location>
        <begin position="20"/>
        <end position="42"/>
    </location>
</feature>
<evidence type="ECO:0000313" key="15">
    <source>
        <dbReference type="EMBL" id="ODV70633.1"/>
    </source>
</evidence>
<dbReference type="Proteomes" id="UP000094389">
    <property type="component" value="Unassembled WGS sequence"/>
</dbReference>
<feature type="domain" description="Ferric oxidoreductase" evidence="12">
    <location>
        <begin position="93"/>
        <end position="205"/>
    </location>
</feature>
<evidence type="ECO:0000256" key="7">
    <source>
        <dbReference type="ARBA" id="ARBA00022989"/>
    </source>
</evidence>
<dbReference type="RefSeq" id="XP_020067672.1">
    <property type="nucleotide sequence ID" value="XM_020216062.1"/>
</dbReference>
<dbReference type="Gene3D" id="3.40.50.80">
    <property type="entry name" value="Nucleotide-binding domain of ferredoxin-NADP reductase (FNR) module"/>
    <property type="match status" value="1"/>
</dbReference>
<feature type="transmembrane region" description="Helical" evidence="11">
    <location>
        <begin position="63"/>
        <end position="81"/>
    </location>
</feature>
<dbReference type="RefSeq" id="XP_020071131.1">
    <property type="nucleotide sequence ID" value="XM_020214920.1"/>
</dbReference>
<name>A0A1E4RTN4_CYBJN</name>
<dbReference type="GeneID" id="30990458"/>
<dbReference type="SFLD" id="SFLDG01168">
    <property type="entry name" value="Ferric_reductase_subgroup_(FRE"/>
    <property type="match status" value="1"/>
</dbReference>
<keyword evidence="5" id="KW-0274">FAD</keyword>
<evidence type="ECO:0000313" key="17">
    <source>
        <dbReference type="Proteomes" id="UP000094389"/>
    </source>
</evidence>
<evidence type="ECO:0000313" key="16">
    <source>
        <dbReference type="EMBL" id="ODV74092.1"/>
    </source>
</evidence>
<dbReference type="InterPro" id="IPR013121">
    <property type="entry name" value="Fe_red_NAD-bd_6"/>
</dbReference>
<feature type="transmembrane region" description="Helical" evidence="11">
    <location>
        <begin position="161"/>
        <end position="180"/>
    </location>
</feature>
<dbReference type="SFLD" id="SFLDS00052">
    <property type="entry name" value="Ferric_Reductase_Domain"/>
    <property type="match status" value="1"/>
</dbReference>
<proteinExistence type="predicted"/>
<comment type="subcellular location">
    <subcellularLocation>
        <location evidence="1">Membrane</location>
        <topology evidence="1">Multi-pass membrane protein</topology>
    </subcellularLocation>
</comment>
<sequence>MFDVIKRHGSHHFVNVKYGYIVLFAGAIYLACLFVSNKLFILNWNTIRTSKVMRRVLDSHHNVLTLFLWTGFLMILAFWHFDSDSINVYIKRFGRLCYALVPLDIFLSLKPSPIPDVYYLELIFLHKWFSRLIVTIATVHSIGFIAVWISKGTMLKFFKPLNFLGFIALLCFLAITVVSLKPLRRRFYKLFFTGHVVLAWACVALMQWHARPGVSLYTLLNISLIILQIATKFYKSSDVILEKKTNAGSTLDLITFNNNSVSNFVAGSHIRISYPRLNPLNYLLPSHPFTVASLPDDASIKLVVRKTTKDFKSGELVSCFGPFTSINNKFFETAETVVLIAGGSGISYALGLYQQLKNSNANAVVVLVWVLRNRADLWILDHFPLVTSVDVYITGGNITSDDPVSNAFGDEDEELLDQTGRDSFEMEDLDTTQTKNTKIKLGRPNLELYASMFSSKDKNSSWVVSCGTDSLNKDSAKWASTLDVRYHSESYSL</sequence>
<dbReference type="InterPro" id="IPR039261">
    <property type="entry name" value="FNR_nucleotide-bd"/>
</dbReference>
<dbReference type="OrthoDB" id="17725at2759"/>
<keyword evidence="4 11" id="KW-0812">Transmembrane</keyword>
<protein>
    <recommendedName>
        <fullName evidence="18">FAD-binding FR-type domain-containing protein</fullName>
    </recommendedName>
</protein>
<accession>A0A1E4RTN4</accession>
<keyword evidence="7 11" id="KW-1133">Transmembrane helix</keyword>
<evidence type="ECO:0000259" key="13">
    <source>
        <dbReference type="Pfam" id="PF08022"/>
    </source>
</evidence>
<organism evidence="15 17">
    <name type="scientific">Cyberlindnera jadinii (strain ATCC 18201 / CBS 1600 / BCRC 20928 / JCM 3617 / NBRC 0987 / NRRL Y-1542)</name>
    <name type="common">Torula yeast</name>
    <name type="synonym">Candida utilis</name>
    <dbReference type="NCBI Taxonomy" id="983966"/>
    <lineage>
        <taxon>Eukaryota</taxon>
        <taxon>Fungi</taxon>
        <taxon>Dikarya</taxon>
        <taxon>Ascomycota</taxon>
        <taxon>Saccharomycotina</taxon>
        <taxon>Saccharomycetes</taxon>
        <taxon>Phaffomycetales</taxon>
        <taxon>Phaffomycetaceae</taxon>
        <taxon>Cyberlindnera</taxon>
    </lineage>
</organism>
<dbReference type="Pfam" id="PF01794">
    <property type="entry name" value="Ferric_reduct"/>
    <property type="match status" value="1"/>
</dbReference>
<evidence type="ECO:0000256" key="6">
    <source>
        <dbReference type="ARBA" id="ARBA00022982"/>
    </source>
</evidence>
<dbReference type="CDD" id="cd06186">
    <property type="entry name" value="NOX_Duox_like_FAD_NADP"/>
    <property type="match status" value="1"/>
</dbReference>
<evidence type="ECO:0000256" key="11">
    <source>
        <dbReference type="SAM" id="Phobius"/>
    </source>
</evidence>
<dbReference type="STRING" id="983966.A0A1E4RTN4"/>
<feature type="transmembrane region" description="Helical" evidence="11">
    <location>
        <begin position="129"/>
        <end position="149"/>
    </location>
</feature>
<dbReference type="GeneID" id="30989316"/>
<dbReference type="Pfam" id="PF08022">
    <property type="entry name" value="FAD_binding_8"/>
    <property type="match status" value="1"/>
</dbReference>
<feature type="domain" description="FAD-binding 8" evidence="13">
    <location>
        <begin position="250"/>
        <end position="308"/>
    </location>
</feature>
<dbReference type="GO" id="GO:0033215">
    <property type="term" value="P:reductive iron assimilation"/>
    <property type="evidence" value="ECO:0007669"/>
    <property type="project" value="TreeGrafter"/>
</dbReference>
<dbReference type="PANTHER" id="PTHR11972:SF178">
    <property type="entry name" value="FERRIC REDUCTASE TRANSMEMBRANE COMPONENT 8-RELATED"/>
    <property type="match status" value="1"/>
</dbReference>
<dbReference type="PANTHER" id="PTHR11972">
    <property type="entry name" value="NADPH OXIDASE"/>
    <property type="match status" value="1"/>
</dbReference>
<dbReference type="Pfam" id="PF08030">
    <property type="entry name" value="NAD_binding_6"/>
    <property type="match status" value="1"/>
</dbReference>
<evidence type="ECO:0000256" key="1">
    <source>
        <dbReference type="ARBA" id="ARBA00004141"/>
    </source>
</evidence>
<evidence type="ECO:0000256" key="8">
    <source>
        <dbReference type="ARBA" id="ARBA00023002"/>
    </source>
</evidence>
<dbReference type="InterPro" id="IPR013130">
    <property type="entry name" value="Fe3_Rdtase_TM_dom"/>
</dbReference>
<evidence type="ECO:0000256" key="9">
    <source>
        <dbReference type="ARBA" id="ARBA00023065"/>
    </source>
</evidence>
<dbReference type="GO" id="GO:0000293">
    <property type="term" value="F:ferric-chelate reductase activity"/>
    <property type="evidence" value="ECO:0007669"/>
    <property type="project" value="TreeGrafter"/>
</dbReference>
<dbReference type="InterPro" id="IPR013112">
    <property type="entry name" value="FAD-bd_8"/>
</dbReference>
<evidence type="ECO:0000256" key="3">
    <source>
        <dbReference type="ARBA" id="ARBA00022630"/>
    </source>
</evidence>
<dbReference type="EMBL" id="KV453929">
    <property type="protein sequence ID" value="ODV74092.1"/>
    <property type="molecule type" value="Genomic_DNA"/>
</dbReference>
<gene>
    <name evidence="16" type="ORF">CYBJADRAFT_167474</name>
    <name evidence="15" type="ORF">CYBJADRAFT_170090</name>
</gene>
<evidence type="ECO:0008006" key="18">
    <source>
        <dbReference type="Google" id="ProtNLM"/>
    </source>
</evidence>
<dbReference type="GO" id="GO:0005886">
    <property type="term" value="C:plasma membrane"/>
    <property type="evidence" value="ECO:0007669"/>
    <property type="project" value="TreeGrafter"/>
</dbReference>
<keyword evidence="8" id="KW-0560">Oxidoreductase</keyword>
<evidence type="ECO:0000259" key="12">
    <source>
        <dbReference type="Pfam" id="PF01794"/>
    </source>
</evidence>
<dbReference type="SUPFAM" id="SSF52343">
    <property type="entry name" value="Ferredoxin reductase-like, C-terminal NADP-linked domain"/>
    <property type="match status" value="1"/>
</dbReference>
<keyword evidence="6" id="KW-0249">Electron transport</keyword>
<evidence type="ECO:0000256" key="2">
    <source>
        <dbReference type="ARBA" id="ARBA00022448"/>
    </source>
</evidence>
<dbReference type="EMBL" id="KV453957">
    <property type="protein sequence ID" value="ODV70633.1"/>
    <property type="molecule type" value="Genomic_DNA"/>
</dbReference>
<evidence type="ECO:0000256" key="10">
    <source>
        <dbReference type="ARBA" id="ARBA00023136"/>
    </source>
</evidence>
<keyword evidence="17" id="KW-1185">Reference proteome</keyword>
<keyword evidence="9" id="KW-0406">Ion transport</keyword>
<reference evidence="15 17" key="1">
    <citation type="journal article" date="2016" name="Proc. Natl. Acad. Sci. U.S.A.">
        <title>Comparative genomics of biotechnologically important yeasts.</title>
        <authorList>
            <person name="Riley R."/>
            <person name="Haridas S."/>
            <person name="Wolfe K.H."/>
            <person name="Lopes M.R."/>
            <person name="Hittinger C.T."/>
            <person name="Goeker M."/>
            <person name="Salamov A.A."/>
            <person name="Wisecaver J.H."/>
            <person name="Long T.M."/>
            <person name="Calvey C.H."/>
            <person name="Aerts A.L."/>
            <person name="Barry K.W."/>
            <person name="Choi C."/>
            <person name="Clum A."/>
            <person name="Coughlan A.Y."/>
            <person name="Deshpande S."/>
            <person name="Douglass A.P."/>
            <person name="Hanson S.J."/>
            <person name="Klenk H.-P."/>
            <person name="LaButti K.M."/>
            <person name="Lapidus A."/>
            <person name="Lindquist E.A."/>
            <person name="Lipzen A.M."/>
            <person name="Meier-Kolthoff J.P."/>
            <person name="Ohm R.A."/>
            <person name="Otillar R.P."/>
            <person name="Pangilinan J.L."/>
            <person name="Peng Y."/>
            <person name="Rokas A."/>
            <person name="Rosa C.A."/>
            <person name="Scheuner C."/>
            <person name="Sibirny A.A."/>
            <person name="Slot J.C."/>
            <person name="Stielow J.B."/>
            <person name="Sun H."/>
            <person name="Kurtzman C.P."/>
            <person name="Blackwell M."/>
            <person name="Grigoriev I.V."/>
            <person name="Jeffries T.W."/>
        </authorList>
    </citation>
    <scope>NUCLEOTIDE SEQUENCE [LARGE SCALE GENOMIC DNA]</scope>
    <source>
        <strain evidence="17">ATCC 18201 / CBS 1600 / BCRC 20928 / JCM 3617 / NBRC 0987 / NRRL Y-1542</strain>
        <strain evidence="15">NRRL Y-1542</strain>
    </source>
</reference>
<dbReference type="AlphaFoldDB" id="A0A1E4RTN4"/>
<dbReference type="SFLD" id="SFLDF00463">
    <property type="entry name" value="AIM14"/>
    <property type="match status" value="1"/>
</dbReference>
<evidence type="ECO:0000256" key="5">
    <source>
        <dbReference type="ARBA" id="ARBA00022827"/>
    </source>
</evidence>
<keyword evidence="2" id="KW-0813">Transport</keyword>